<evidence type="ECO:0000313" key="17">
    <source>
        <dbReference type="Proteomes" id="UP000806542"/>
    </source>
</evidence>
<comment type="caution">
    <text evidence="16">The sequence shown here is derived from an EMBL/GenBank/DDBJ whole genome shotgun (WGS) entry which is preliminary data.</text>
</comment>
<evidence type="ECO:0000256" key="13">
    <source>
        <dbReference type="PIRNR" id="PIRNR001365"/>
    </source>
</evidence>
<dbReference type="InterPro" id="IPR020624">
    <property type="entry name" value="Schiff_base-form_aldolases_CS"/>
</dbReference>
<reference evidence="16" key="1">
    <citation type="submission" date="2020-10" db="EMBL/GenBank/DDBJ databases">
        <title>ChiBAC.</title>
        <authorList>
            <person name="Zenner C."/>
            <person name="Hitch T.C.A."/>
            <person name="Clavel T."/>
        </authorList>
    </citation>
    <scope>NUCLEOTIDE SEQUENCE</scope>
    <source>
        <strain evidence="16">DSM 107454</strain>
    </source>
</reference>
<dbReference type="EC" id="4.3.3.7" evidence="4 12"/>
<evidence type="ECO:0000256" key="5">
    <source>
        <dbReference type="ARBA" id="ARBA00022490"/>
    </source>
</evidence>
<evidence type="ECO:0000256" key="14">
    <source>
        <dbReference type="PIRSR" id="PIRSR001365-1"/>
    </source>
</evidence>
<dbReference type="GO" id="GO:0019877">
    <property type="term" value="P:diaminopimelate biosynthetic process"/>
    <property type="evidence" value="ECO:0007669"/>
    <property type="project" value="UniProtKB-UniRule"/>
</dbReference>
<dbReference type="EMBL" id="JADCKB010000003">
    <property type="protein sequence ID" value="MBE5039311.1"/>
    <property type="molecule type" value="Genomic_DNA"/>
</dbReference>
<accession>A0A9D5R7K9</accession>
<dbReference type="AlphaFoldDB" id="A0A9D5R7K9"/>
<comment type="caution">
    <text evidence="12">Was originally thought to be a dihydrodipicolinate synthase (DHDPS), catalyzing the condensation of (S)-aspartate-beta-semialdehyde [(S)-ASA] and pyruvate to dihydrodipicolinate (DHDP). However, it was shown in E.coli that the product of the enzymatic reaction is not dihydrodipicolinate but in fact (4S)-4-hydroxy-2,3,4,5-tetrahydro-(2S)-dipicolinic acid (HTPA), and that the consecutive dehydration reaction leading to DHDP is not spontaneous but catalyzed by DapB.</text>
</comment>
<evidence type="ECO:0000256" key="8">
    <source>
        <dbReference type="ARBA" id="ARBA00023154"/>
    </source>
</evidence>
<keyword evidence="7 12" id="KW-0220">Diaminopimelate biosynthesis</keyword>
<feature type="site" description="Part of a proton relay during catalysis" evidence="12">
    <location>
        <position position="47"/>
    </location>
</feature>
<feature type="active site" description="Proton donor/acceptor" evidence="12 14">
    <location>
        <position position="136"/>
    </location>
</feature>
<keyword evidence="5 12" id="KW-0963">Cytoplasm</keyword>
<comment type="pathway">
    <text evidence="2 12">Amino-acid biosynthesis; L-lysine biosynthesis via DAP pathway; (S)-tetrahydrodipicolinate from L-aspartate: step 3/4.</text>
</comment>
<feature type="binding site" evidence="12 15">
    <location>
        <position position="205"/>
    </location>
    <ligand>
        <name>pyruvate</name>
        <dbReference type="ChEBI" id="CHEBI:15361"/>
    </ligand>
</feature>
<dbReference type="InterPro" id="IPR013785">
    <property type="entry name" value="Aldolase_TIM"/>
</dbReference>
<dbReference type="GO" id="GO:0005829">
    <property type="term" value="C:cytosol"/>
    <property type="evidence" value="ECO:0007669"/>
    <property type="project" value="TreeGrafter"/>
</dbReference>
<dbReference type="Gene3D" id="3.20.20.70">
    <property type="entry name" value="Aldolase class I"/>
    <property type="match status" value="1"/>
</dbReference>
<evidence type="ECO:0000256" key="2">
    <source>
        <dbReference type="ARBA" id="ARBA00005120"/>
    </source>
</evidence>
<keyword evidence="10 12" id="KW-0704">Schiff base</keyword>
<organism evidence="16 17">
    <name type="scientific">Ructibacterium gallinarum</name>
    <dbReference type="NCBI Taxonomy" id="2779355"/>
    <lineage>
        <taxon>Bacteria</taxon>
        <taxon>Bacillati</taxon>
        <taxon>Bacillota</taxon>
        <taxon>Clostridia</taxon>
        <taxon>Eubacteriales</taxon>
        <taxon>Oscillospiraceae</taxon>
        <taxon>Ructibacterium</taxon>
    </lineage>
</organism>
<dbReference type="HAMAP" id="MF_00418">
    <property type="entry name" value="DapA"/>
    <property type="match status" value="1"/>
</dbReference>
<protein>
    <recommendedName>
        <fullName evidence="4 12">4-hydroxy-tetrahydrodipicolinate synthase</fullName>
        <shortName evidence="12">HTPA synthase</shortName>
        <ecNumber evidence="4 12">4.3.3.7</ecNumber>
    </recommendedName>
</protein>
<dbReference type="PROSITE" id="PS00665">
    <property type="entry name" value="DHDPS_1"/>
    <property type="match status" value="1"/>
</dbReference>
<evidence type="ECO:0000313" key="16">
    <source>
        <dbReference type="EMBL" id="MBE5039311.1"/>
    </source>
</evidence>
<evidence type="ECO:0000256" key="10">
    <source>
        <dbReference type="ARBA" id="ARBA00023270"/>
    </source>
</evidence>
<dbReference type="NCBIfam" id="TIGR00674">
    <property type="entry name" value="dapA"/>
    <property type="match status" value="1"/>
</dbReference>
<dbReference type="PANTHER" id="PTHR12128:SF66">
    <property type="entry name" value="4-HYDROXY-2-OXOGLUTARATE ALDOLASE, MITOCHONDRIAL"/>
    <property type="match status" value="1"/>
</dbReference>
<dbReference type="PRINTS" id="PR00146">
    <property type="entry name" value="DHPICSNTHASE"/>
</dbReference>
<evidence type="ECO:0000256" key="7">
    <source>
        <dbReference type="ARBA" id="ARBA00022915"/>
    </source>
</evidence>
<comment type="similarity">
    <text evidence="3 12 13">Belongs to the DapA family.</text>
</comment>
<dbReference type="PANTHER" id="PTHR12128">
    <property type="entry name" value="DIHYDRODIPICOLINATE SYNTHASE"/>
    <property type="match status" value="1"/>
</dbReference>
<dbReference type="SUPFAM" id="SSF51569">
    <property type="entry name" value="Aldolase"/>
    <property type="match status" value="1"/>
</dbReference>
<keyword evidence="9 12" id="KW-0456">Lyase</keyword>
<name>A0A9D5R7K9_9FIRM</name>
<dbReference type="PIRSF" id="PIRSF001365">
    <property type="entry name" value="DHDPS"/>
    <property type="match status" value="1"/>
</dbReference>
<evidence type="ECO:0000256" key="12">
    <source>
        <dbReference type="HAMAP-Rule" id="MF_00418"/>
    </source>
</evidence>
<dbReference type="InterPro" id="IPR002220">
    <property type="entry name" value="DapA-like"/>
</dbReference>
<evidence type="ECO:0000256" key="6">
    <source>
        <dbReference type="ARBA" id="ARBA00022605"/>
    </source>
</evidence>
<dbReference type="RefSeq" id="WP_226391872.1">
    <property type="nucleotide sequence ID" value="NZ_JADCKB010000003.1"/>
</dbReference>
<keyword evidence="17" id="KW-1185">Reference proteome</keyword>
<feature type="binding site" evidence="12 15">
    <location>
        <position position="48"/>
    </location>
    <ligand>
        <name>pyruvate</name>
        <dbReference type="ChEBI" id="CHEBI:15361"/>
    </ligand>
</feature>
<dbReference type="GO" id="GO:0008840">
    <property type="term" value="F:4-hydroxy-tetrahydrodipicolinate synthase activity"/>
    <property type="evidence" value="ECO:0007669"/>
    <property type="project" value="UniProtKB-UniRule"/>
</dbReference>
<evidence type="ECO:0000256" key="4">
    <source>
        <dbReference type="ARBA" id="ARBA00012086"/>
    </source>
</evidence>
<comment type="subcellular location">
    <subcellularLocation>
        <location evidence="12">Cytoplasm</location>
    </subcellularLocation>
</comment>
<evidence type="ECO:0000256" key="9">
    <source>
        <dbReference type="ARBA" id="ARBA00023239"/>
    </source>
</evidence>
<evidence type="ECO:0000256" key="15">
    <source>
        <dbReference type="PIRSR" id="PIRSR001365-2"/>
    </source>
</evidence>
<dbReference type="Pfam" id="PF00701">
    <property type="entry name" value="DHDPS"/>
    <property type="match status" value="1"/>
</dbReference>
<keyword evidence="6 12" id="KW-0028">Amino-acid biosynthesis</keyword>
<feature type="site" description="Part of a proton relay during catalysis" evidence="12">
    <location>
        <position position="110"/>
    </location>
</feature>
<proteinExistence type="inferred from homology"/>
<evidence type="ECO:0000256" key="11">
    <source>
        <dbReference type="ARBA" id="ARBA00047836"/>
    </source>
</evidence>
<evidence type="ECO:0000256" key="3">
    <source>
        <dbReference type="ARBA" id="ARBA00007592"/>
    </source>
</evidence>
<dbReference type="SMART" id="SM01130">
    <property type="entry name" value="DHDPS"/>
    <property type="match status" value="1"/>
</dbReference>
<comment type="function">
    <text evidence="1 12">Catalyzes the condensation of (S)-aspartate-beta-semialdehyde [(S)-ASA] and pyruvate to 4-hydroxy-tetrahydrodipicolinate (HTPA).</text>
</comment>
<evidence type="ECO:0000256" key="1">
    <source>
        <dbReference type="ARBA" id="ARBA00003294"/>
    </source>
</evidence>
<feature type="active site" description="Schiff-base intermediate with substrate" evidence="12 14">
    <location>
        <position position="165"/>
    </location>
</feature>
<gene>
    <name evidence="12" type="primary">dapA</name>
    <name evidence="16" type="ORF">INF28_02365</name>
</gene>
<comment type="catalytic activity">
    <reaction evidence="11 12">
        <text>L-aspartate 4-semialdehyde + pyruvate = (2S,4S)-4-hydroxy-2,3,4,5-tetrahydrodipicolinate + H2O + H(+)</text>
        <dbReference type="Rhea" id="RHEA:34171"/>
        <dbReference type="ChEBI" id="CHEBI:15361"/>
        <dbReference type="ChEBI" id="CHEBI:15377"/>
        <dbReference type="ChEBI" id="CHEBI:15378"/>
        <dbReference type="ChEBI" id="CHEBI:67139"/>
        <dbReference type="ChEBI" id="CHEBI:537519"/>
        <dbReference type="EC" id="4.3.3.7"/>
    </reaction>
</comment>
<dbReference type="GO" id="GO:0009089">
    <property type="term" value="P:lysine biosynthetic process via diaminopimelate"/>
    <property type="evidence" value="ECO:0007669"/>
    <property type="project" value="UniProtKB-UniRule"/>
</dbReference>
<keyword evidence="8 12" id="KW-0457">Lysine biosynthesis</keyword>
<sequence>MKTPIFTGSAVAIVTPFTSSGVDYPKLAELIEFHIQNHTDAIVICGTTGEASTMPDEEHKEVIRFTVEKTAKRIPVIAGTGSNDTAHAIELSQYAEQAGVDGVLIVAPYYNKTTQKGLCAHVEAIAKSIQIPIILYNIPGRTGGLGYSIETLKKLSEIENVNAIKEATGDLGFAAKVAAETDLVIYAGNDDIIVPIMSLGGQGVISVVANILPQETHDICAKFAAGDIAGSRTMFLKLLKLINTLFIEVNPIPIKTAMNLLGFQVGNFRMPLCEMTEANFMVLKQVLKNYDLLK</sequence>
<dbReference type="Proteomes" id="UP000806542">
    <property type="component" value="Unassembled WGS sequence"/>
</dbReference>
<dbReference type="InterPro" id="IPR005263">
    <property type="entry name" value="DapA"/>
</dbReference>
<dbReference type="CDD" id="cd00950">
    <property type="entry name" value="DHDPS"/>
    <property type="match status" value="1"/>
</dbReference>
<comment type="subunit">
    <text evidence="12">Homotetramer; dimer of dimers.</text>
</comment>